<dbReference type="EMBL" id="VUJU01016923">
    <property type="protein sequence ID" value="KAF0686389.1"/>
    <property type="molecule type" value="Genomic_DNA"/>
</dbReference>
<keyword evidence="2" id="KW-1185">Reference proteome</keyword>
<dbReference type="GO" id="GO:0003676">
    <property type="term" value="F:nucleic acid binding"/>
    <property type="evidence" value="ECO:0007669"/>
    <property type="project" value="InterPro"/>
</dbReference>
<feature type="non-terminal residue" evidence="1">
    <location>
        <position position="1"/>
    </location>
</feature>
<organism evidence="1 2">
    <name type="scientific">Aphis craccivora</name>
    <name type="common">Cowpea aphid</name>
    <dbReference type="NCBI Taxonomy" id="307492"/>
    <lineage>
        <taxon>Eukaryota</taxon>
        <taxon>Metazoa</taxon>
        <taxon>Ecdysozoa</taxon>
        <taxon>Arthropoda</taxon>
        <taxon>Hexapoda</taxon>
        <taxon>Insecta</taxon>
        <taxon>Pterygota</taxon>
        <taxon>Neoptera</taxon>
        <taxon>Paraneoptera</taxon>
        <taxon>Hemiptera</taxon>
        <taxon>Sternorrhyncha</taxon>
        <taxon>Aphidomorpha</taxon>
        <taxon>Aphidoidea</taxon>
        <taxon>Aphididae</taxon>
        <taxon>Aphidini</taxon>
        <taxon>Aphis</taxon>
        <taxon>Aphis</taxon>
    </lineage>
</organism>
<dbReference type="SUPFAM" id="SSF53098">
    <property type="entry name" value="Ribonuclease H-like"/>
    <property type="match status" value="1"/>
</dbReference>
<gene>
    <name evidence="1" type="ORF">FWK35_00033269</name>
</gene>
<protein>
    <submittedName>
        <fullName evidence="1">Retrovirus-related Pol polyprotein</fullName>
    </submittedName>
</protein>
<dbReference type="Proteomes" id="UP000478052">
    <property type="component" value="Unassembled WGS sequence"/>
</dbReference>
<comment type="caution">
    <text evidence="1">The sequence shown here is derived from an EMBL/GenBank/DDBJ whole genome shotgun (WGS) entry which is preliminary data.</text>
</comment>
<accession>A0A6G0VHS5</accession>
<reference evidence="1 2" key="1">
    <citation type="submission" date="2019-08" db="EMBL/GenBank/DDBJ databases">
        <title>Whole genome of Aphis craccivora.</title>
        <authorList>
            <person name="Voronova N.V."/>
            <person name="Shulinski R.S."/>
            <person name="Bandarenka Y.V."/>
            <person name="Zhorov D.G."/>
            <person name="Warner D."/>
        </authorList>
    </citation>
    <scope>NUCLEOTIDE SEQUENCE [LARGE SCALE GENOMIC DNA]</scope>
    <source>
        <strain evidence="1">180601</strain>
        <tissue evidence="1">Whole Body</tissue>
    </source>
</reference>
<dbReference type="InterPro" id="IPR036397">
    <property type="entry name" value="RNaseH_sf"/>
</dbReference>
<dbReference type="AlphaFoldDB" id="A0A6G0VHS5"/>
<evidence type="ECO:0000313" key="2">
    <source>
        <dbReference type="Proteomes" id="UP000478052"/>
    </source>
</evidence>
<proteinExistence type="predicted"/>
<name>A0A6G0VHS5_APHCR</name>
<sequence>GNKSGKKTKQPMLFTSTVTTTFHKICLDIVRPLPVTSSGNSYILTIQDELSRYGVAITLASTDAATVAQAFVECFVCILVYLSLF</sequence>
<dbReference type="Gene3D" id="3.30.420.10">
    <property type="entry name" value="Ribonuclease H-like superfamily/Ribonuclease H"/>
    <property type="match status" value="1"/>
</dbReference>
<dbReference type="InterPro" id="IPR012337">
    <property type="entry name" value="RNaseH-like_sf"/>
</dbReference>
<evidence type="ECO:0000313" key="1">
    <source>
        <dbReference type="EMBL" id="KAF0686389.1"/>
    </source>
</evidence>
<dbReference type="OrthoDB" id="441971at2759"/>